<dbReference type="RefSeq" id="WP_286659735.1">
    <property type="nucleotide sequence ID" value="NZ_JASZYV010000002.1"/>
</dbReference>
<proteinExistence type="predicted"/>
<organism evidence="2 3">
    <name type="scientific">Variovorax dokdonensis</name>
    <dbReference type="NCBI Taxonomy" id="344883"/>
    <lineage>
        <taxon>Bacteria</taxon>
        <taxon>Pseudomonadati</taxon>
        <taxon>Pseudomonadota</taxon>
        <taxon>Betaproteobacteria</taxon>
        <taxon>Burkholderiales</taxon>
        <taxon>Comamonadaceae</taxon>
        <taxon>Variovorax</taxon>
    </lineage>
</organism>
<comment type="caution">
    <text evidence="2">The sequence shown here is derived from an EMBL/GenBank/DDBJ whole genome shotgun (WGS) entry which is preliminary data.</text>
</comment>
<dbReference type="PROSITE" id="PS51746">
    <property type="entry name" value="PPM_2"/>
    <property type="match status" value="1"/>
</dbReference>
<dbReference type="SMART" id="SM00331">
    <property type="entry name" value="PP2C_SIG"/>
    <property type="match status" value="1"/>
</dbReference>
<dbReference type="InterPro" id="IPR036457">
    <property type="entry name" value="PPM-type-like_dom_sf"/>
</dbReference>
<dbReference type="Pfam" id="PF13672">
    <property type="entry name" value="PP2C_2"/>
    <property type="match status" value="1"/>
</dbReference>
<keyword evidence="3" id="KW-1185">Reference proteome</keyword>
<sequence length="253" mass="26785">MSSWDFVALTDPGRVRANNEDAVSFDAPLGLAILADGMGGYNGGEVASGMTIALLQASIGRWLAHAGPEASTRGVRRALQAGVDEANLAVLEASVANSQLQGMGTTLVAAVFGPKKVVVGHIGDSRCYRLRGQTLEQLTHDHSLLQEQLDAGVLTPEQALHSPIRNLVTRAVGIERQVLLEMKEFDTQPGDLYLLCSDGLSEMVSAEDIFTVLLQDIDLSHKATLLVSLANDNGGRDNISVVLARANSTDSVA</sequence>
<dbReference type="PANTHER" id="PTHR47992">
    <property type="entry name" value="PROTEIN PHOSPHATASE"/>
    <property type="match status" value="1"/>
</dbReference>
<dbReference type="NCBIfam" id="NF033484">
    <property type="entry name" value="Stp1_PP2C_phos"/>
    <property type="match status" value="1"/>
</dbReference>
<dbReference type="SUPFAM" id="SSF81606">
    <property type="entry name" value="PP2C-like"/>
    <property type="match status" value="1"/>
</dbReference>
<evidence type="ECO:0000313" key="3">
    <source>
        <dbReference type="Proteomes" id="UP001174908"/>
    </source>
</evidence>
<dbReference type="SMART" id="SM00332">
    <property type="entry name" value="PP2Cc"/>
    <property type="match status" value="1"/>
</dbReference>
<reference evidence="2" key="1">
    <citation type="submission" date="2023-06" db="EMBL/GenBank/DDBJ databases">
        <authorList>
            <person name="Jiang Y."/>
            <person name="Liu Q."/>
        </authorList>
    </citation>
    <scope>NUCLEOTIDE SEQUENCE</scope>
    <source>
        <strain evidence="2">CGMCC 1.12089</strain>
    </source>
</reference>
<dbReference type="InterPro" id="IPR015655">
    <property type="entry name" value="PP2C"/>
</dbReference>
<dbReference type="Proteomes" id="UP001174908">
    <property type="component" value="Unassembled WGS sequence"/>
</dbReference>
<dbReference type="InterPro" id="IPR001932">
    <property type="entry name" value="PPM-type_phosphatase-like_dom"/>
</dbReference>
<dbReference type="EMBL" id="JASZYV010000002">
    <property type="protein sequence ID" value="MDM0044612.1"/>
    <property type="molecule type" value="Genomic_DNA"/>
</dbReference>
<accession>A0ABT7N9J0</accession>
<evidence type="ECO:0000259" key="1">
    <source>
        <dbReference type="PROSITE" id="PS51746"/>
    </source>
</evidence>
<feature type="domain" description="PPM-type phosphatase" evidence="1">
    <location>
        <begin position="5"/>
        <end position="246"/>
    </location>
</feature>
<dbReference type="CDD" id="cd00143">
    <property type="entry name" value="PP2Cc"/>
    <property type="match status" value="1"/>
</dbReference>
<protein>
    <submittedName>
        <fullName evidence="2">Stp1/IreP family PP2C-type Ser/Thr phosphatase</fullName>
    </submittedName>
</protein>
<name>A0ABT7N9J0_9BURK</name>
<dbReference type="Gene3D" id="3.60.40.10">
    <property type="entry name" value="PPM-type phosphatase domain"/>
    <property type="match status" value="1"/>
</dbReference>
<evidence type="ECO:0000313" key="2">
    <source>
        <dbReference type="EMBL" id="MDM0044612.1"/>
    </source>
</evidence>
<gene>
    <name evidence="2" type="ORF">QTH91_08980</name>
</gene>